<reference evidence="1 2" key="1">
    <citation type="submission" date="2017-06" db="EMBL/GenBank/DDBJ databases">
        <authorList>
            <person name="Conboy A.J."/>
            <person name="Conboy D.B."/>
            <person name="Kulkosky J."/>
            <person name="Cross T."/>
            <person name="Moy E.A."/>
            <person name="Stoner T.H."/>
            <person name="Garlena R.A."/>
            <person name="Russell D.A."/>
            <person name="Pope W.H."/>
            <person name="Jacobs-Sera D."/>
            <person name="Hatfull G.F."/>
        </authorList>
    </citation>
    <scope>NUCLEOTIDE SEQUENCE [LARGE SCALE GENOMIC DNA]</scope>
</reference>
<keyword evidence="2" id="KW-1185">Reference proteome</keyword>
<dbReference type="KEGG" id="vg:40086122"/>
<gene>
    <name evidence="1" type="primary">20</name>
    <name evidence="1" type="ORF">SEA_COLUCCI_20</name>
</gene>
<dbReference type="RefSeq" id="YP_009610034.1">
    <property type="nucleotide sequence ID" value="NC_042000.1"/>
</dbReference>
<organism evidence="1 2">
    <name type="scientific">Arthrobacter phage Colucci</name>
    <dbReference type="NCBI Taxonomy" id="2015834"/>
    <lineage>
        <taxon>Viruses</taxon>
        <taxon>Duplodnaviria</taxon>
        <taxon>Heunggongvirae</taxon>
        <taxon>Uroviricota</taxon>
        <taxon>Caudoviricetes</taxon>
        <taxon>Klausavirus</taxon>
        <taxon>Klausavirus colucci</taxon>
    </lineage>
</organism>
<evidence type="ECO:0000313" key="1">
    <source>
        <dbReference type="EMBL" id="ASX98691.1"/>
    </source>
</evidence>
<dbReference type="GeneID" id="40086122"/>
<proteinExistence type="predicted"/>
<sequence length="46" mass="5195">MALTADILRLDPVVVVDEPNRFYRIVRQAAANVVAEAREKAKQTKK</sequence>
<dbReference type="Proteomes" id="UP000225683">
    <property type="component" value="Genome"/>
</dbReference>
<accession>A0A286N2T4</accession>
<protein>
    <submittedName>
        <fullName evidence="1">Uncharacterized protein</fullName>
    </submittedName>
</protein>
<dbReference type="EMBL" id="MF185718">
    <property type="protein sequence ID" value="ASX98691.1"/>
    <property type="molecule type" value="Genomic_DNA"/>
</dbReference>
<evidence type="ECO:0000313" key="2">
    <source>
        <dbReference type="Proteomes" id="UP000225683"/>
    </source>
</evidence>
<name>A0A286N2T4_9CAUD</name>